<dbReference type="GO" id="GO:0004930">
    <property type="term" value="F:G protein-coupled receptor activity"/>
    <property type="evidence" value="ECO:0007669"/>
    <property type="project" value="InterPro"/>
</dbReference>
<dbReference type="InterPro" id="IPR000742">
    <property type="entry name" value="EGF"/>
</dbReference>
<keyword evidence="6 14" id="KW-0812">Transmembrane</keyword>
<keyword evidence="11" id="KW-1015">Disulfide bond</keyword>
<dbReference type="GO" id="GO:0007166">
    <property type="term" value="P:cell surface receptor signaling pathway"/>
    <property type="evidence" value="ECO:0007669"/>
    <property type="project" value="InterPro"/>
</dbReference>
<dbReference type="PROSITE" id="PS50261">
    <property type="entry name" value="G_PROTEIN_RECEP_F2_4"/>
    <property type="match status" value="1"/>
</dbReference>
<dbReference type="Ensembl" id="ENSMZET00005017114.1">
    <property type="protein sequence ID" value="ENSMZEP00005016581.1"/>
    <property type="gene ID" value="ENSMZEG00005012433.1"/>
</dbReference>
<dbReference type="SMART" id="SM00179">
    <property type="entry name" value="EGF_CA"/>
    <property type="match status" value="3"/>
</dbReference>
<evidence type="ECO:0000259" key="17">
    <source>
        <dbReference type="PROSITE" id="PS50221"/>
    </source>
</evidence>
<evidence type="ECO:0000256" key="14">
    <source>
        <dbReference type="SAM" id="Phobius"/>
    </source>
</evidence>
<organism evidence="19 20">
    <name type="scientific">Maylandia zebra</name>
    <name type="common">zebra mbuna</name>
    <dbReference type="NCBI Taxonomy" id="106582"/>
    <lineage>
        <taxon>Eukaryota</taxon>
        <taxon>Metazoa</taxon>
        <taxon>Chordata</taxon>
        <taxon>Craniata</taxon>
        <taxon>Vertebrata</taxon>
        <taxon>Euteleostomi</taxon>
        <taxon>Actinopterygii</taxon>
        <taxon>Neopterygii</taxon>
        <taxon>Teleostei</taxon>
        <taxon>Neoteleostei</taxon>
        <taxon>Acanthomorphata</taxon>
        <taxon>Ovalentaria</taxon>
        <taxon>Cichlomorphae</taxon>
        <taxon>Cichliformes</taxon>
        <taxon>Cichlidae</taxon>
        <taxon>African cichlids</taxon>
        <taxon>Pseudocrenilabrinae</taxon>
        <taxon>Haplochromini</taxon>
        <taxon>Maylandia</taxon>
        <taxon>Maylandia zebra complex</taxon>
    </lineage>
</organism>
<reference evidence="19 20" key="1">
    <citation type="journal article" date="2014" name="Nature">
        <title>The genomic substrate for adaptive radiation in African cichlid fish.</title>
        <authorList>
            <person name="Brawand D."/>
            <person name="Wagner C.E."/>
            <person name="Li Y.I."/>
            <person name="Malinsky M."/>
            <person name="Keller I."/>
            <person name="Fan S."/>
            <person name="Simakov O."/>
            <person name="Ng A.Y."/>
            <person name="Lim Z.W."/>
            <person name="Bezault E."/>
            <person name="Turner-Maier J."/>
            <person name="Johnson J."/>
            <person name="Alcazar R."/>
            <person name="Noh H.J."/>
            <person name="Russell P."/>
            <person name="Aken B."/>
            <person name="Alfoldi J."/>
            <person name="Amemiya C."/>
            <person name="Azzouzi N."/>
            <person name="Baroiller J.F."/>
            <person name="Barloy-Hubler F."/>
            <person name="Berlin A."/>
            <person name="Bloomquist R."/>
            <person name="Carleton K.L."/>
            <person name="Conte M.A."/>
            <person name="D'Cotta H."/>
            <person name="Eshel O."/>
            <person name="Gaffney L."/>
            <person name="Galibert F."/>
            <person name="Gante H.F."/>
            <person name="Gnerre S."/>
            <person name="Greuter L."/>
            <person name="Guyon R."/>
            <person name="Haddad N.S."/>
            <person name="Haerty W."/>
            <person name="Harris R.M."/>
            <person name="Hofmann H.A."/>
            <person name="Hourlier T."/>
            <person name="Hulata G."/>
            <person name="Jaffe D.B."/>
            <person name="Lara M."/>
            <person name="Lee A.P."/>
            <person name="MacCallum I."/>
            <person name="Mwaiko S."/>
            <person name="Nikaido M."/>
            <person name="Nishihara H."/>
            <person name="Ozouf-Costaz C."/>
            <person name="Penman D.J."/>
            <person name="Przybylski D."/>
            <person name="Rakotomanga M."/>
            <person name="Renn S.C.P."/>
            <person name="Ribeiro F.J."/>
            <person name="Ron M."/>
            <person name="Salzburger W."/>
            <person name="Sanchez-Pulido L."/>
            <person name="Santos M.E."/>
            <person name="Searle S."/>
            <person name="Sharpe T."/>
            <person name="Swofford R."/>
            <person name="Tan F.J."/>
            <person name="Williams L."/>
            <person name="Young S."/>
            <person name="Yin S."/>
            <person name="Okada N."/>
            <person name="Kocher T.D."/>
            <person name="Miska E.A."/>
            <person name="Lander E.S."/>
            <person name="Venkatesh B."/>
            <person name="Fernald R.D."/>
            <person name="Meyer A."/>
            <person name="Ponting C.P."/>
            <person name="Streelman J.T."/>
            <person name="Lindblad-Toh K."/>
            <person name="Seehausen O."/>
            <person name="Di Palma F."/>
        </authorList>
    </citation>
    <scope>NUCLEOTIDE SEQUENCE</scope>
</reference>
<feature type="domain" description="G-protein coupled receptors family 2 profile 2" evidence="18">
    <location>
        <begin position="296"/>
        <end position="521"/>
    </location>
</feature>
<dbReference type="InterPro" id="IPR000203">
    <property type="entry name" value="GPS"/>
</dbReference>
<dbReference type="InterPro" id="IPR009030">
    <property type="entry name" value="Growth_fac_rcpt_cys_sf"/>
</dbReference>
<dbReference type="GO" id="GO:0030855">
    <property type="term" value="P:epithelial cell differentiation"/>
    <property type="evidence" value="ECO:0007669"/>
    <property type="project" value="UniProtKB-ARBA"/>
</dbReference>
<evidence type="ECO:0000256" key="4">
    <source>
        <dbReference type="ARBA" id="ARBA00022525"/>
    </source>
</evidence>
<dbReference type="PANTHER" id="PTHR12011">
    <property type="entry name" value="ADHESION G-PROTEIN COUPLED RECEPTOR"/>
    <property type="match status" value="1"/>
</dbReference>
<dbReference type="InterPro" id="IPR001881">
    <property type="entry name" value="EGF-like_Ca-bd_dom"/>
</dbReference>
<dbReference type="Proteomes" id="UP000265160">
    <property type="component" value="LG4"/>
</dbReference>
<keyword evidence="7 15" id="KW-0732">Signal</keyword>
<dbReference type="Pfam" id="PF01825">
    <property type="entry name" value="GPS"/>
    <property type="match status" value="1"/>
</dbReference>
<dbReference type="InterPro" id="IPR017981">
    <property type="entry name" value="GPCR_2-like_7TM"/>
</dbReference>
<reference evidence="19" key="3">
    <citation type="submission" date="2025-09" db="UniProtKB">
        <authorList>
            <consortium name="Ensembl"/>
        </authorList>
    </citation>
    <scope>IDENTIFICATION</scope>
</reference>
<dbReference type="Gene3D" id="2.60.220.50">
    <property type="match status" value="1"/>
</dbReference>
<evidence type="ECO:0000256" key="3">
    <source>
        <dbReference type="ARBA" id="ARBA00022475"/>
    </source>
</evidence>
<dbReference type="GO" id="GO:0005576">
    <property type="term" value="C:extracellular region"/>
    <property type="evidence" value="ECO:0007669"/>
    <property type="project" value="UniProtKB-SubCell"/>
</dbReference>
<sequence length="542" mass="60472">MSILLKFAAGLLLFFLSDIDECQRTTGICGPNSNCKNTVGSYICTCLNGFNFNLVTVVCLDIDECLANICGQYGSSNCNCTNSIGSYNCTCLTGYRVDNPHVIASIANPCNDIDECSETPGLCGNQTVCTNAPGTFYCSCPDGFYPSTGVIWKAGITFCKSEQSSVSAAFLTLDGMESILSHQYFKTKNLTEMYSDVLTAIIPGINTTNLTEPVNFTIQHKEVPDNGMVTCVYWEAGEAEGGQNGETMRWSEEGCWVAYSHKNYTVCSCSHLSTFALIMQIGEVCQLHVGKVEVLLLTGLNILVHFSDLIKTPQFDKWKHVVYISARLHLCLNLFFSQLLLLWNDKYTDNKLACTVMAGLLHFFIVASFVWMLLEALQLHLLVRKLSQVKVIQRDGLPRPLLYLIGYGVPFVIVGVSALMYSVRHSAMHRFICWLSEKRNFKWALTGPVIAILAVCLFLTVKTFCCSVCRLILFKILAQFVILGCTWILGLYQTNLFFQVAFIVLNSQQGTFLYIVHCVLNKEVDSKYNTEITIKKKTSYTE</sequence>
<feature type="signal peptide" evidence="15">
    <location>
        <begin position="1"/>
        <end position="22"/>
    </location>
</feature>
<dbReference type="PANTHER" id="PTHR12011:SF469">
    <property type="entry name" value="ADHESION G PROTEIN-COUPLED RECEPTOR E1-RELATED"/>
    <property type="match status" value="1"/>
</dbReference>
<feature type="domain" description="GAIN-B" evidence="17">
    <location>
        <begin position="109"/>
        <end position="285"/>
    </location>
</feature>
<dbReference type="PROSITE" id="PS50026">
    <property type="entry name" value="EGF_3"/>
    <property type="match status" value="2"/>
</dbReference>
<dbReference type="FunFam" id="2.10.25.10:FF:000038">
    <property type="entry name" value="Fibrillin 2"/>
    <property type="match status" value="1"/>
</dbReference>
<dbReference type="Pfam" id="PF07645">
    <property type="entry name" value="EGF_CA"/>
    <property type="match status" value="3"/>
</dbReference>
<dbReference type="FunFam" id="2.10.25.10:FF:000014">
    <property type="entry name" value="Latent-transforming growth factor beta-binding protein 3"/>
    <property type="match status" value="1"/>
</dbReference>
<dbReference type="GeneTree" id="ENSGT00940000163334"/>
<keyword evidence="9 14" id="KW-1133">Transmembrane helix</keyword>
<dbReference type="InterPro" id="IPR057244">
    <property type="entry name" value="GAIN_B"/>
</dbReference>
<dbReference type="InterPro" id="IPR046338">
    <property type="entry name" value="GAIN_dom_sf"/>
</dbReference>
<evidence type="ECO:0000256" key="11">
    <source>
        <dbReference type="ARBA" id="ARBA00023157"/>
    </source>
</evidence>
<feature type="chain" id="PRO_5018210502" description="Adhesion G protein-coupled receptor E8" evidence="15">
    <location>
        <begin position="23"/>
        <end position="542"/>
    </location>
</feature>
<evidence type="ECO:0000313" key="20">
    <source>
        <dbReference type="Proteomes" id="UP000265160"/>
    </source>
</evidence>
<evidence type="ECO:0000259" key="18">
    <source>
        <dbReference type="PROSITE" id="PS50261"/>
    </source>
</evidence>
<evidence type="ECO:0000256" key="7">
    <source>
        <dbReference type="ARBA" id="ARBA00022729"/>
    </source>
</evidence>
<comment type="caution">
    <text evidence="13">Lacks conserved residue(s) required for the propagation of feature annotation.</text>
</comment>
<evidence type="ECO:0000256" key="9">
    <source>
        <dbReference type="ARBA" id="ARBA00022989"/>
    </source>
</evidence>
<proteinExistence type="predicted"/>
<dbReference type="PROSITE" id="PS01187">
    <property type="entry name" value="EGF_CA"/>
    <property type="match status" value="1"/>
</dbReference>
<dbReference type="AlphaFoldDB" id="A0A3P9C3V7"/>
<evidence type="ECO:0000256" key="2">
    <source>
        <dbReference type="ARBA" id="ARBA00004651"/>
    </source>
</evidence>
<feature type="domain" description="EGF-like" evidence="16">
    <location>
        <begin position="18"/>
        <end position="56"/>
    </location>
</feature>
<evidence type="ECO:0000256" key="15">
    <source>
        <dbReference type="SAM" id="SignalP"/>
    </source>
</evidence>
<dbReference type="Gene3D" id="2.10.25.10">
    <property type="entry name" value="Laminin"/>
    <property type="match status" value="3"/>
</dbReference>
<feature type="domain" description="EGF-like" evidence="16">
    <location>
        <begin position="112"/>
        <end position="150"/>
    </location>
</feature>
<dbReference type="Pfam" id="PF00002">
    <property type="entry name" value="7tm_2"/>
    <property type="match status" value="1"/>
</dbReference>
<evidence type="ECO:0000256" key="10">
    <source>
        <dbReference type="ARBA" id="ARBA00023136"/>
    </source>
</evidence>
<evidence type="ECO:0000256" key="1">
    <source>
        <dbReference type="ARBA" id="ARBA00004613"/>
    </source>
</evidence>
<dbReference type="GO" id="GO:0007189">
    <property type="term" value="P:adenylate cyclase-activating G protein-coupled receptor signaling pathway"/>
    <property type="evidence" value="ECO:0007669"/>
    <property type="project" value="TreeGrafter"/>
</dbReference>
<dbReference type="InterPro" id="IPR000152">
    <property type="entry name" value="EGF-type_Asp/Asn_hydroxyl_site"/>
</dbReference>
<name>A0A3P9C3V7_9CICH</name>
<comment type="subcellular location">
    <subcellularLocation>
        <location evidence="2">Cell membrane</location>
        <topology evidence="2">Multi-pass membrane protein</topology>
    </subcellularLocation>
    <subcellularLocation>
        <location evidence="1">Secreted</location>
    </subcellularLocation>
</comment>
<dbReference type="SUPFAM" id="SSF57184">
    <property type="entry name" value="Growth factor receptor domain"/>
    <property type="match status" value="1"/>
</dbReference>
<keyword evidence="12" id="KW-0325">Glycoprotein</keyword>
<reference evidence="19" key="2">
    <citation type="submission" date="2025-08" db="UniProtKB">
        <authorList>
            <consortium name="Ensembl"/>
        </authorList>
    </citation>
    <scope>IDENTIFICATION</scope>
</reference>
<evidence type="ECO:0000256" key="13">
    <source>
        <dbReference type="PROSITE-ProRule" id="PRU00076"/>
    </source>
</evidence>
<evidence type="ECO:0008006" key="21">
    <source>
        <dbReference type="Google" id="ProtNLM"/>
    </source>
</evidence>
<feature type="transmembrane region" description="Helical" evidence="14">
    <location>
        <begin position="441"/>
        <end position="460"/>
    </location>
</feature>
<dbReference type="SMART" id="SM00181">
    <property type="entry name" value="EGF"/>
    <property type="match status" value="3"/>
</dbReference>
<feature type="transmembrane region" description="Helical" evidence="14">
    <location>
        <begin position="355"/>
        <end position="381"/>
    </location>
</feature>
<feature type="transmembrane region" description="Helical" evidence="14">
    <location>
        <begin position="401"/>
        <end position="421"/>
    </location>
</feature>
<keyword evidence="10 14" id="KW-0472">Membrane</keyword>
<evidence type="ECO:0000313" key="19">
    <source>
        <dbReference type="Ensembl" id="ENSMZEP00005016581.1"/>
    </source>
</evidence>
<dbReference type="GO" id="GO:0005509">
    <property type="term" value="F:calcium ion binding"/>
    <property type="evidence" value="ECO:0007669"/>
    <property type="project" value="InterPro"/>
</dbReference>
<evidence type="ECO:0000256" key="5">
    <source>
        <dbReference type="ARBA" id="ARBA00022536"/>
    </source>
</evidence>
<keyword evidence="20" id="KW-1185">Reference proteome</keyword>
<evidence type="ECO:0000256" key="12">
    <source>
        <dbReference type="ARBA" id="ARBA00023180"/>
    </source>
</evidence>
<evidence type="ECO:0000259" key="16">
    <source>
        <dbReference type="PROSITE" id="PS50026"/>
    </source>
</evidence>
<dbReference type="InterPro" id="IPR000832">
    <property type="entry name" value="GPCR_2_secretin-like"/>
</dbReference>
<dbReference type="PROSITE" id="PS00010">
    <property type="entry name" value="ASX_HYDROXYL"/>
    <property type="match status" value="3"/>
</dbReference>
<dbReference type="CDD" id="cd00054">
    <property type="entry name" value="EGF_CA"/>
    <property type="match status" value="3"/>
</dbReference>
<dbReference type="InterPro" id="IPR049883">
    <property type="entry name" value="NOTCH1_EGF-like"/>
</dbReference>
<keyword evidence="5 13" id="KW-0245">EGF-like domain</keyword>
<dbReference type="PROSITE" id="PS50221">
    <property type="entry name" value="GAIN_B"/>
    <property type="match status" value="1"/>
</dbReference>
<evidence type="ECO:0000256" key="6">
    <source>
        <dbReference type="ARBA" id="ARBA00022692"/>
    </source>
</evidence>
<keyword evidence="4" id="KW-0964">Secreted</keyword>
<dbReference type="Gene3D" id="1.20.1070.10">
    <property type="entry name" value="Rhodopsin 7-helix transmembrane proteins"/>
    <property type="match status" value="1"/>
</dbReference>
<evidence type="ECO:0000256" key="8">
    <source>
        <dbReference type="ARBA" id="ARBA00022737"/>
    </source>
</evidence>
<dbReference type="InterPro" id="IPR018097">
    <property type="entry name" value="EGF_Ca-bd_CS"/>
</dbReference>
<feature type="transmembrane region" description="Helical" evidence="14">
    <location>
        <begin position="472"/>
        <end position="490"/>
    </location>
</feature>
<dbReference type="GO" id="GO:0005886">
    <property type="term" value="C:plasma membrane"/>
    <property type="evidence" value="ECO:0007669"/>
    <property type="project" value="UniProtKB-SubCell"/>
</dbReference>
<accession>A0A3P9C3V7</accession>
<keyword evidence="8" id="KW-0677">Repeat</keyword>
<keyword evidence="3" id="KW-1003">Cell membrane</keyword>
<feature type="transmembrane region" description="Helical" evidence="14">
    <location>
        <begin position="322"/>
        <end position="343"/>
    </location>
</feature>
<dbReference type="SMART" id="SM00303">
    <property type="entry name" value="GPS"/>
    <property type="match status" value="1"/>
</dbReference>
<protein>
    <recommendedName>
        <fullName evidence="21">Adhesion G protein-coupled receptor E8</fullName>
    </recommendedName>
</protein>